<accession>A0ABQ5CWY1</accession>
<proteinExistence type="predicted"/>
<dbReference type="InterPro" id="IPR013103">
    <property type="entry name" value="RVT_2"/>
</dbReference>
<organism evidence="2 3">
    <name type="scientific">Tanacetum coccineum</name>
    <dbReference type="NCBI Taxonomy" id="301880"/>
    <lineage>
        <taxon>Eukaryota</taxon>
        <taxon>Viridiplantae</taxon>
        <taxon>Streptophyta</taxon>
        <taxon>Embryophyta</taxon>
        <taxon>Tracheophyta</taxon>
        <taxon>Spermatophyta</taxon>
        <taxon>Magnoliopsida</taxon>
        <taxon>eudicotyledons</taxon>
        <taxon>Gunneridae</taxon>
        <taxon>Pentapetalae</taxon>
        <taxon>asterids</taxon>
        <taxon>campanulids</taxon>
        <taxon>Asterales</taxon>
        <taxon>Asteraceae</taxon>
        <taxon>Asteroideae</taxon>
        <taxon>Anthemideae</taxon>
        <taxon>Anthemidinae</taxon>
        <taxon>Tanacetum</taxon>
    </lineage>
</organism>
<reference evidence="2" key="1">
    <citation type="journal article" date="2022" name="Int. J. Mol. Sci.">
        <title>Draft Genome of Tanacetum Coccineum: Genomic Comparison of Closely Related Tanacetum-Family Plants.</title>
        <authorList>
            <person name="Yamashiro T."/>
            <person name="Shiraishi A."/>
            <person name="Nakayama K."/>
            <person name="Satake H."/>
        </authorList>
    </citation>
    <scope>NUCLEOTIDE SEQUENCE</scope>
</reference>
<name>A0ABQ5CWY1_9ASTR</name>
<dbReference type="Proteomes" id="UP001151760">
    <property type="component" value="Unassembled WGS sequence"/>
</dbReference>
<evidence type="ECO:0000313" key="3">
    <source>
        <dbReference type="Proteomes" id="UP001151760"/>
    </source>
</evidence>
<evidence type="ECO:0000313" key="2">
    <source>
        <dbReference type="EMBL" id="GJT30463.1"/>
    </source>
</evidence>
<dbReference type="Pfam" id="PF07727">
    <property type="entry name" value="RVT_2"/>
    <property type="match status" value="1"/>
</dbReference>
<evidence type="ECO:0000259" key="1">
    <source>
        <dbReference type="Pfam" id="PF07727"/>
    </source>
</evidence>
<keyword evidence="3" id="KW-1185">Reference proteome</keyword>
<reference evidence="2" key="2">
    <citation type="submission" date="2022-01" db="EMBL/GenBank/DDBJ databases">
        <authorList>
            <person name="Yamashiro T."/>
            <person name="Shiraishi A."/>
            <person name="Satake H."/>
            <person name="Nakayama K."/>
        </authorList>
    </citation>
    <scope>NUCLEOTIDE SEQUENCE</scope>
</reference>
<comment type="caution">
    <text evidence="2">The sequence shown here is derived from an EMBL/GenBank/DDBJ whole genome shotgun (WGS) entry which is preliminary data.</text>
</comment>
<feature type="domain" description="Reverse transcriptase Ty1/copia-type" evidence="1">
    <location>
        <begin position="376"/>
        <end position="448"/>
    </location>
</feature>
<protein>
    <submittedName>
        <fullName evidence="2">Retrovirus-related pol polyprotein from transposon TNT 1-94</fullName>
    </submittedName>
</protein>
<sequence length="492" mass="56318">MGGELFTESSSKMDENKNLFIPASMRYDQEMLPKTKDWVERLNSDSKLPNFNTGRILVPESQDILKEKAKPFPPCTHCGFNDHIPDDCRNYPECRICGSYDHSTSGHNRVIQIRGGVLAESSYFNESSVGVKCNTCRSTVHSTTDHNEFDHFKRETHQEAHLVPGQWMIKEYDWCQELSAQIWYSFVSIAFRVFNTRRQQVEETYHVTFDESMEAIMFTNTLVDKIAIDDSSRYPPDEFLQEDDPSRQYQVDYDVSYYIIPHGRSLTKLTYKNHVPEVIAPNEPDIPYNEDTKGNNTEVSGSIIESLVPDVTQSHISNQAFASMLTRSMAAKLISASAKELNQFYRNKVWTLVPLPCRKTAIGSKWVFRNNKDEHVARIEAIRIFLAFATYMNFKVYQMNVKSALLNDKVKEKLYVKQPPGFESSKFPDYVYKLDKALYGLKQAPRACSSVKTPMVPPNNLGPDLAGKPVNETSYKGMIGSLMYLTTTRPDI</sequence>
<dbReference type="EMBL" id="BQNB010014627">
    <property type="protein sequence ID" value="GJT30463.1"/>
    <property type="molecule type" value="Genomic_DNA"/>
</dbReference>
<gene>
    <name evidence="2" type="ORF">Tco_0910738</name>
</gene>